<evidence type="ECO:0000256" key="5">
    <source>
        <dbReference type="ARBA" id="ARBA00022692"/>
    </source>
</evidence>
<evidence type="ECO:0000313" key="10">
    <source>
        <dbReference type="Proteomes" id="UP001430544"/>
    </source>
</evidence>
<keyword evidence="6 8" id="KW-1133">Transmembrane helix</keyword>
<evidence type="ECO:0000256" key="8">
    <source>
        <dbReference type="SAM" id="Phobius"/>
    </source>
</evidence>
<accession>A0ABS8LFE0</accession>
<dbReference type="PANTHER" id="PTHR31686:SF1">
    <property type="entry name" value="SULFITE EFFLUX PUMP SSU1"/>
    <property type="match status" value="1"/>
</dbReference>
<evidence type="ECO:0000256" key="6">
    <source>
        <dbReference type="ARBA" id="ARBA00022989"/>
    </source>
</evidence>
<keyword evidence="7 8" id="KW-0472">Membrane</keyword>
<dbReference type="RefSeq" id="WP_005993095.1">
    <property type="nucleotide sequence ID" value="NZ_CP018470.1"/>
</dbReference>
<dbReference type="EMBL" id="JAJIUN010000085">
    <property type="protein sequence ID" value="MCC8624046.1"/>
    <property type="molecule type" value="Genomic_DNA"/>
</dbReference>
<dbReference type="Proteomes" id="UP001430544">
    <property type="component" value="Unassembled WGS sequence"/>
</dbReference>
<sequence>MSIAPALTFAQRLRPFKALSGPREVIRQFTPNWFAATMGTGILALALAQLPWRAPGLVAAGERLWICNVALFAVFALLYAARWALYFDQARRIFAHASASMFLGTIPMGLATVINGLLLYGVPRWGSAVLPLAETLWWVDVAMALACGVGVPYLMFTRQQHRIEQMTAVWLLPVVAAEVAAASGGLLAPHLADAGMRFAVLIASYALWAYSVPVAMSILVILLLRMALHQLPPASMAASSWLSLGPIATGALGMLAMGADAPAIFAAHGLADLGQIAAGIGVIGGLLFWGLGAWWLLLSVLITARYFRAEVPFNLGWWGFTFPLGVYALATLKLGALLQLMFFSTLGVALVAVLGVVWAVVATKTLAGAYRGHLFVSPCIAEIQSGPPRVEA</sequence>
<comment type="subcellular location">
    <subcellularLocation>
        <location evidence="1">Cell membrane</location>
        <topology evidence="1">Multi-pass membrane protein</topology>
    </subcellularLocation>
</comment>
<evidence type="ECO:0000256" key="3">
    <source>
        <dbReference type="ARBA" id="ARBA00022448"/>
    </source>
</evidence>
<dbReference type="GeneID" id="46981446"/>
<feature type="transmembrane region" description="Helical" evidence="8">
    <location>
        <begin position="236"/>
        <end position="256"/>
    </location>
</feature>
<evidence type="ECO:0000256" key="4">
    <source>
        <dbReference type="ARBA" id="ARBA00022475"/>
    </source>
</evidence>
<organism evidence="9 10">
    <name type="scientific">Xanthomonas vesicatoria</name>
    <dbReference type="NCBI Taxonomy" id="56460"/>
    <lineage>
        <taxon>Bacteria</taxon>
        <taxon>Pseudomonadati</taxon>
        <taxon>Pseudomonadota</taxon>
        <taxon>Gammaproteobacteria</taxon>
        <taxon>Lysobacterales</taxon>
        <taxon>Lysobacteraceae</taxon>
        <taxon>Xanthomonas</taxon>
    </lineage>
</organism>
<keyword evidence="5 8" id="KW-0812">Transmembrane</keyword>
<name>A0ABS8LFE0_9XANT</name>
<feature type="transmembrane region" description="Helical" evidence="8">
    <location>
        <begin position="276"/>
        <end position="303"/>
    </location>
</feature>
<proteinExistence type="inferred from homology"/>
<comment type="similarity">
    <text evidence="2">Belongs to the tellurite-resistance/dicarboxylate transporter (TDT) family.</text>
</comment>
<evidence type="ECO:0000256" key="1">
    <source>
        <dbReference type="ARBA" id="ARBA00004651"/>
    </source>
</evidence>
<dbReference type="Pfam" id="PF03595">
    <property type="entry name" value="SLAC1"/>
    <property type="match status" value="1"/>
</dbReference>
<dbReference type="CDD" id="cd09318">
    <property type="entry name" value="TDT_SSU1"/>
    <property type="match status" value="1"/>
</dbReference>
<dbReference type="InterPro" id="IPR051629">
    <property type="entry name" value="Sulfite_efflux_TDT"/>
</dbReference>
<feature type="transmembrane region" description="Helical" evidence="8">
    <location>
        <begin position="137"/>
        <end position="156"/>
    </location>
</feature>
<feature type="transmembrane region" description="Helical" evidence="8">
    <location>
        <begin position="63"/>
        <end position="81"/>
    </location>
</feature>
<keyword evidence="4" id="KW-1003">Cell membrane</keyword>
<feature type="transmembrane region" description="Helical" evidence="8">
    <location>
        <begin position="340"/>
        <end position="361"/>
    </location>
</feature>
<evidence type="ECO:0000256" key="2">
    <source>
        <dbReference type="ARBA" id="ARBA00008566"/>
    </source>
</evidence>
<feature type="transmembrane region" description="Helical" evidence="8">
    <location>
        <begin position="168"/>
        <end position="192"/>
    </location>
</feature>
<reference evidence="9" key="1">
    <citation type="submission" date="2021-11" db="EMBL/GenBank/DDBJ databases">
        <title>Genome resources and taxonomic validation of 89 Xanthomonas strains.</title>
        <authorList>
            <person name="Tambong J.T."/>
        </authorList>
    </citation>
    <scope>NUCLEOTIDE SEQUENCE</scope>
    <source>
        <strain evidence="9">Bv 5-4A</strain>
    </source>
</reference>
<dbReference type="Gene3D" id="1.50.10.150">
    <property type="entry name" value="Voltage-dependent anion channel"/>
    <property type="match status" value="1"/>
</dbReference>
<dbReference type="InterPro" id="IPR038665">
    <property type="entry name" value="Voltage-dep_anion_channel_sf"/>
</dbReference>
<keyword evidence="3" id="KW-0813">Transport</keyword>
<keyword evidence="10" id="KW-1185">Reference proteome</keyword>
<protein>
    <submittedName>
        <fullName evidence="9">TDT family transporter</fullName>
    </submittedName>
</protein>
<evidence type="ECO:0000256" key="7">
    <source>
        <dbReference type="ARBA" id="ARBA00023136"/>
    </source>
</evidence>
<feature type="transmembrane region" description="Helical" evidence="8">
    <location>
        <begin position="33"/>
        <end position="51"/>
    </location>
</feature>
<feature type="transmembrane region" description="Helical" evidence="8">
    <location>
        <begin position="198"/>
        <end position="224"/>
    </location>
</feature>
<evidence type="ECO:0000313" key="9">
    <source>
        <dbReference type="EMBL" id="MCC8624046.1"/>
    </source>
</evidence>
<gene>
    <name evidence="9" type="ORF">LN473_19090</name>
</gene>
<feature type="transmembrane region" description="Helical" evidence="8">
    <location>
        <begin position="93"/>
        <end position="117"/>
    </location>
</feature>
<feature type="transmembrane region" description="Helical" evidence="8">
    <location>
        <begin position="315"/>
        <end position="334"/>
    </location>
</feature>
<dbReference type="InterPro" id="IPR004695">
    <property type="entry name" value="SLAC1/Mae1/Ssu1/TehA"/>
</dbReference>
<comment type="caution">
    <text evidence="9">The sequence shown here is derived from an EMBL/GenBank/DDBJ whole genome shotgun (WGS) entry which is preliminary data.</text>
</comment>
<dbReference type="PANTHER" id="PTHR31686">
    <property type="match status" value="1"/>
</dbReference>